<organism evidence="1 2">
    <name type="scientific">Stenomitos frigidus ULC18</name>
    <dbReference type="NCBI Taxonomy" id="2107698"/>
    <lineage>
        <taxon>Bacteria</taxon>
        <taxon>Bacillati</taxon>
        <taxon>Cyanobacteriota</taxon>
        <taxon>Cyanophyceae</taxon>
        <taxon>Leptolyngbyales</taxon>
        <taxon>Leptolyngbyaceae</taxon>
        <taxon>Stenomitos</taxon>
    </lineage>
</organism>
<sequence>MSNALDTGFSWADFAAAAQAAVPPAPDLAAQPDTVALRERLLKLSSGDETPFARELALLSLARETGYPYRDLNSLAKSLEQELDWQFDQTVADHKLKTLLQSRRTHLDLTQLGLTH</sequence>
<protein>
    <submittedName>
        <fullName evidence="1">Uncharacterized protein</fullName>
    </submittedName>
</protein>
<comment type="caution">
    <text evidence="1">The sequence shown here is derived from an EMBL/GenBank/DDBJ whole genome shotgun (WGS) entry which is preliminary data.</text>
</comment>
<reference evidence="1 2" key="2">
    <citation type="submission" date="2018-03" db="EMBL/GenBank/DDBJ databases">
        <title>The ancient ancestry and fast evolution of plastids.</title>
        <authorList>
            <person name="Moore K.R."/>
            <person name="Magnabosco C."/>
            <person name="Momper L."/>
            <person name="Gold D.A."/>
            <person name="Bosak T."/>
            <person name="Fournier G.P."/>
        </authorList>
    </citation>
    <scope>NUCLEOTIDE SEQUENCE [LARGE SCALE GENOMIC DNA]</scope>
    <source>
        <strain evidence="1 2">ULC18</strain>
    </source>
</reference>
<dbReference type="EMBL" id="PVWK01000028">
    <property type="protein sequence ID" value="PSB32329.1"/>
    <property type="molecule type" value="Genomic_DNA"/>
</dbReference>
<gene>
    <name evidence="1" type="ORF">C7B82_05845</name>
</gene>
<name>A0A2T1EHW7_9CYAN</name>
<evidence type="ECO:0000313" key="2">
    <source>
        <dbReference type="Proteomes" id="UP000239576"/>
    </source>
</evidence>
<accession>A0A2T1EHW7</accession>
<dbReference type="AlphaFoldDB" id="A0A2T1EHW7"/>
<dbReference type="RefSeq" id="WP_106255373.1">
    <property type="nucleotide sequence ID" value="NZ_CAWNSW010000075.1"/>
</dbReference>
<keyword evidence="2" id="KW-1185">Reference proteome</keyword>
<evidence type="ECO:0000313" key="1">
    <source>
        <dbReference type="EMBL" id="PSB32329.1"/>
    </source>
</evidence>
<dbReference type="Proteomes" id="UP000239576">
    <property type="component" value="Unassembled WGS sequence"/>
</dbReference>
<proteinExistence type="predicted"/>
<reference evidence="2" key="1">
    <citation type="submission" date="2018-02" db="EMBL/GenBank/DDBJ databases">
        <authorList>
            <person name="Moore K."/>
            <person name="Momper L."/>
        </authorList>
    </citation>
    <scope>NUCLEOTIDE SEQUENCE [LARGE SCALE GENOMIC DNA]</scope>
    <source>
        <strain evidence="2">ULC18</strain>
    </source>
</reference>